<dbReference type="Proteomes" id="UP000298061">
    <property type="component" value="Unassembled WGS sequence"/>
</dbReference>
<sequence>MPFEIVCVIDEVDDESEPPGTHRVERPRPLLAVDFGHAVWIQHMDDGDDGAVAPDDAPKRLRFVSFPPVYLEDDHRVTYSDIRRTLYTDAHGNAYPMEGDVKALEIPPELDLDDVETINIDQSQGAVILSVRGGKIFILCYE</sequence>
<gene>
    <name evidence="1" type="ORF">EWM64_g7508</name>
</gene>
<proteinExistence type="predicted"/>
<comment type="caution">
    <text evidence="1">The sequence shown here is derived from an EMBL/GenBank/DDBJ whole genome shotgun (WGS) entry which is preliminary data.</text>
</comment>
<reference evidence="1 2" key="1">
    <citation type="submission" date="2019-02" db="EMBL/GenBank/DDBJ databases">
        <title>Genome sequencing of the rare red list fungi Hericium alpestre (H. flagellum).</title>
        <authorList>
            <person name="Buettner E."/>
            <person name="Kellner H."/>
        </authorList>
    </citation>
    <scope>NUCLEOTIDE SEQUENCE [LARGE SCALE GENOMIC DNA]</scope>
    <source>
        <strain evidence="1 2">DSM 108284</strain>
    </source>
</reference>
<keyword evidence="2" id="KW-1185">Reference proteome</keyword>
<evidence type="ECO:0000313" key="1">
    <source>
        <dbReference type="EMBL" id="TFY76504.1"/>
    </source>
</evidence>
<dbReference type="OrthoDB" id="3202382at2759"/>
<evidence type="ECO:0000313" key="2">
    <source>
        <dbReference type="Proteomes" id="UP000298061"/>
    </source>
</evidence>
<accession>A0A4Y9ZQH0</accession>
<name>A0A4Y9ZQH0_9AGAM</name>
<dbReference type="EMBL" id="SFCI01001186">
    <property type="protein sequence ID" value="TFY76504.1"/>
    <property type="molecule type" value="Genomic_DNA"/>
</dbReference>
<protein>
    <submittedName>
        <fullName evidence="1">Uncharacterized protein</fullName>
    </submittedName>
</protein>
<dbReference type="AlphaFoldDB" id="A0A4Y9ZQH0"/>
<dbReference type="STRING" id="135208.A0A4Y9ZQH0"/>
<organism evidence="1 2">
    <name type="scientific">Hericium alpestre</name>
    <dbReference type="NCBI Taxonomy" id="135208"/>
    <lineage>
        <taxon>Eukaryota</taxon>
        <taxon>Fungi</taxon>
        <taxon>Dikarya</taxon>
        <taxon>Basidiomycota</taxon>
        <taxon>Agaricomycotina</taxon>
        <taxon>Agaricomycetes</taxon>
        <taxon>Russulales</taxon>
        <taxon>Hericiaceae</taxon>
        <taxon>Hericium</taxon>
    </lineage>
</organism>